<dbReference type="PANTHER" id="PTHR45923:SF20">
    <property type="entry name" value="PROTEIN ROOT HAIR DEFECTIVE 3 HOMOLOG 2"/>
    <property type="match status" value="1"/>
</dbReference>
<dbReference type="ExpressionAtlas" id="A0A3L6FSZ4">
    <property type="expression patterns" value="baseline"/>
</dbReference>
<comment type="caution">
    <text evidence="2">The sequence shown here is derived from an EMBL/GenBank/DDBJ whole genome shotgun (WGS) entry which is preliminary data.</text>
</comment>
<dbReference type="InterPro" id="IPR046758">
    <property type="entry name" value="Sey1/RHD3-like_3HB"/>
</dbReference>
<dbReference type="Pfam" id="PF20428">
    <property type="entry name" value="Sey1_3HB"/>
    <property type="match status" value="1"/>
</dbReference>
<accession>A0A3L6FSZ4</accession>
<dbReference type="SUPFAM" id="SSF50978">
    <property type="entry name" value="WD40 repeat-like"/>
    <property type="match status" value="1"/>
</dbReference>
<name>A0A3L6FSZ4_MAIZE</name>
<feature type="domain" description="Sey1/RHD3-like three-helix bundle" evidence="1">
    <location>
        <begin position="6"/>
        <end position="166"/>
    </location>
</feature>
<dbReference type="PANTHER" id="PTHR45923">
    <property type="entry name" value="PROTEIN SEY1"/>
    <property type="match status" value="1"/>
</dbReference>
<organism evidence="2">
    <name type="scientific">Zea mays</name>
    <name type="common">Maize</name>
    <dbReference type="NCBI Taxonomy" id="4577"/>
    <lineage>
        <taxon>Eukaryota</taxon>
        <taxon>Viridiplantae</taxon>
        <taxon>Streptophyta</taxon>
        <taxon>Embryophyta</taxon>
        <taxon>Tracheophyta</taxon>
        <taxon>Spermatophyta</taxon>
        <taxon>Magnoliopsida</taxon>
        <taxon>Liliopsida</taxon>
        <taxon>Poales</taxon>
        <taxon>Poaceae</taxon>
        <taxon>PACMAD clade</taxon>
        <taxon>Panicoideae</taxon>
        <taxon>Andropogonodae</taxon>
        <taxon>Andropogoneae</taxon>
        <taxon>Tripsacinae</taxon>
        <taxon>Zea</taxon>
    </lineage>
</organism>
<dbReference type="Proteomes" id="UP000251960">
    <property type="component" value="Chromosome 2"/>
</dbReference>
<dbReference type="InterPro" id="IPR036322">
    <property type="entry name" value="WD40_repeat_dom_sf"/>
</dbReference>
<reference evidence="2" key="1">
    <citation type="journal article" date="2018" name="Nat. Genet.">
        <title>Extensive intraspecific gene order and gene structural variations between Mo17 and other maize genomes.</title>
        <authorList>
            <person name="Sun S."/>
            <person name="Zhou Y."/>
            <person name="Chen J."/>
            <person name="Shi J."/>
            <person name="Zhao H."/>
            <person name="Zhao H."/>
            <person name="Song W."/>
            <person name="Zhang M."/>
            <person name="Cui Y."/>
            <person name="Dong X."/>
            <person name="Liu H."/>
            <person name="Ma X."/>
            <person name="Jiao Y."/>
            <person name="Wang B."/>
            <person name="Wei X."/>
            <person name="Stein J.C."/>
            <person name="Glaubitz J.C."/>
            <person name="Lu F."/>
            <person name="Yu G."/>
            <person name="Liang C."/>
            <person name="Fengler K."/>
            <person name="Li B."/>
            <person name="Rafalski A."/>
            <person name="Schnable P.S."/>
            <person name="Ware D.H."/>
            <person name="Buckler E.S."/>
            <person name="Lai J."/>
        </authorList>
    </citation>
    <scope>NUCLEOTIDE SEQUENCE [LARGE SCALE GENOMIC DNA]</scope>
    <source>
        <tissue evidence="2">Seedling</tissue>
    </source>
</reference>
<dbReference type="EMBL" id="NCVQ01000003">
    <property type="protein sequence ID" value="PWZ37942.1"/>
    <property type="molecule type" value="Genomic_DNA"/>
</dbReference>
<protein>
    <submittedName>
        <fullName evidence="2">Protein ROOT HAIR DEFECTIVE 3 1</fullName>
    </submittedName>
</protein>
<evidence type="ECO:0000259" key="1">
    <source>
        <dbReference type="Pfam" id="PF20428"/>
    </source>
</evidence>
<evidence type="ECO:0000313" key="2">
    <source>
        <dbReference type="EMBL" id="PWZ37942.1"/>
    </source>
</evidence>
<dbReference type="InterPro" id="IPR008803">
    <property type="entry name" value="RHD3/Sey1"/>
</dbReference>
<sequence>MEYAPAEEMVSKLKDYARSVVESKAKEESSKVLIHMKERGDSDTVSSVARFTTVFSHDKDSISRVWTGKEDVRAIAKEARSAALKLLSVMAAIRWDDEPDRIESILTSTLLEGSVVSKIASAASADPLASTTWEEIPPKHTMITPSQCKSLWKQFKAETEFTITSSIHTALAMQLDVSREFQNGVISIYDLRMSSPLRVKDHMYGSPILNIKWHQTLNSTEPKLITADKHIVRIWDPNTLPHMLPSENAFSAVVSALE</sequence>
<gene>
    <name evidence="2" type="primary">Os12g0604600_2</name>
    <name evidence="2" type="ORF">Zm00014a_033672</name>
</gene>
<dbReference type="AlphaFoldDB" id="A0A3L6FSZ4"/>
<proteinExistence type="predicted"/>